<sequence length="284" mass="31619">MIMEPVVKFKIQHLQAAVALVLASFQPQPKAVECQPTIVERVYEMGSRVNKTDISELTVALNDVAKELRSSRIELARYADSDFSGAIKVASDIRNHTIHVAGIAESFVLMLPEKNIVQSYDRNSVEFAFFKAIKMVSLATKNYLSLIDQITRTTEVRDSGINLSAMNHLLDSGNRAASKWRSRLSTVMPRGIRFSSPRSPFTLSWRPSYKQSSSRINQLAHHRIFLEGTPLLISRHSLSMLTSSIFTLICISSSPGVPDKKITTVPLITISFTQNTCGIADVFC</sequence>
<reference evidence="1" key="1">
    <citation type="journal article" date="2017" name="J. Antimicrob. Chemother.">
        <title>FRI-2 carbapenemase-producing Enterobacter cloacae complex in the UK.</title>
        <authorList>
            <person name="Meunier D."/>
            <person name="Findlay J."/>
            <person name="Doumith M."/>
            <person name="Godoy D."/>
            <person name="Perry C."/>
            <person name="Pike R."/>
            <person name="Gronthoud F."/>
            <person name="Shryane T."/>
            <person name="Poirel L."/>
            <person name="Welfare W."/>
            <person name="Woodford N."/>
            <person name="Hopkins K.L."/>
        </authorList>
    </citation>
    <scope>NUCLEOTIDE SEQUENCE</scope>
    <source>
        <strain evidence="1">H162620587</strain>
        <plasmid evidence="1">pJF-587</plasmid>
    </source>
</reference>
<evidence type="ECO:0000313" key="1">
    <source>
        <dbReference type="EMBL" id="AQZ19811.1"/>
    </source>
</evidence>
<proteinExistence type="predicted"/>
<dbReference type="AlphaFoldDB" id="A0A217EU28"/>
<name>A0A217EU28_ENTAS</name>
<protein>
    <submittedName>
        <fullName evidence="1">Uncharacterized protein</fullName>
    </submittedName>
</protein>
<dbReference type="EMBL" id="KX912253">
    <property type="protein sequence ID" value="AQZ19811.1"/>
    <property type="molecule type" value="Genomic_DNA"/>
</dbReference>
<geneLocation type="plasmid" evidence="1">
    <name>pJF-587</name>
</geneLocation>
<accession>A0A217EU28</accession>
<organism evidence="1">
    <name type="scientific">Enterobacter asburiae</name>
    <dbReference type="NCBI Taxonomy" id="61645"/>
    <lineage>
        <taxon>Bacteria</taxon>
        <taxon>Pseudomonadati</taxon>
        <taxon>Pseudomonadota</taxon>
        <taxon>Gammaproteobacteria</taxon>
        <taxon>Enterobacterales</taxon>
        <taxon>Enterobacteriaceae</taxon>
        <taxon>Enterobacter</taxon>
        <taxon>Enterobacter cloacae complex</taxon>
    </lineage>
</organism>
<keyword evidence="1" id="KW-0614">Plasmid</keyword>